<keyword evidence="10 16" id="KW-0851">Voltage-gated channel</keyword>
<dbReference type="Gene3D" id="1.10.238.10">
    <property type="entry name" value="EF-hand"/>
    <property type="match status" value="1"/>
</dbReference>
<feature type="transmembrane region" description="Helical" evidence="17">
    <location>
        <begin position="998"/>
        <end position="1027"/>
    </location>
</feature>
<dbReference type="InterPro" id="IPR002048">
    <property type="entry name" value="EF_hand_dom"/>
</dbReference>
<evidence type="ECO:0000313" key="19">
    <source>
        <dbReference type="Proteomes" id="UP001652625"/>
    </source>
</evidence>
<feature type="transmembrane region" description="Helical" evidence="17">
    <location>
        <begin position="180"/>
        <end position="203"/>
    </location>
</feature>
<protein>
    <submittedName>
        <fullName evidence="20">Voltage-dependent P/Q-type calcium channel subunit alpha-1A isoform X4</fullName>
    </submittedName>
</protein>
<dbReference type="PRINTS" id="PR00167">
    <property type="entry name" value="CACHANNEL"/>
</dbReference>
<feature type="transmembrane region" description="Helical" evidence="17">
    <location>
        <begin position="752"/>
        <end position="771"/>
    </location>
</feature>
<dbReference type="Proteomes" id="UP001652625">
    <property type="component" value="Chromosome 06"/>
</dbReference>
<feature type="transmembrane region" description="Helical" evidence="17">
    <location>
        <begin position="1299"/>
        <end position="1322"/>
    </location>
</feature>
<evidence type="ECO:0000256" key="8">
    <source>
        <dbReference type="ARBA" id="ARBA00022737"/>
    </source>
</evidence>
<evidence type="ECO:0000256" key="11">
    <source>
        <dbReference type="ARBA" id="ARBA00022989"/>
    </source>
</evidence>
<gene>
    <name evidence="20" type="primary">LOC101237421</name>
</gene>
<evidence type="ECO:0000256" key="1">
    <source>
        <dbReference type="ARBA" id="ARBA00004141"/>
    </source>
</evidence>
<keyword evidence="9 16" id="KW-0106">Calcium</keyword>
<dbReference type="SUPFAM" id="SSF81324">
    <property type="entry name" value="Voltage-gated potassium channels"/>
    <property type="match status" value="4"/>
</dbReference>
<keyword evidence="13 17" id="KW-0472">Membrane</keyword>
<feature type="transmembrane region" description="Helical" evidence="17">
    <location>
        <begin position="1109"/>
        <end position="1134"/>
    </location>
</feature>
<feature type="transmembrane region" description="Helical" evidence="17">
    <location>
        <begin position="1078"/>
        <end position="1097"/>
    </location>
</feature>
<evidence type="ECO:0000256" key="9">
    <source>
        <dbReference type="ARBA" id="ARBA00022837"/>
    </source>
</evidence>
<evidence type="ECO:0000256" key="13">
    <source>
        <dbReference type="ARBA" id="ARBA00023136"/>
    </source>
</evidence>
<dbReference type="GeneID" id="101237421"/>
<evidence type="ECO:0000256" key="15">
    <source>
        <dbReference type="ARBA" id="ARBA00023303"/>
    </source>
</evidence>
<keyword evidence="6 17" id="KW-0812">Transmembrane</keyword>
<comment type="subcellular location">
    <subcellularLocation>
        <location evidence="1 16">Membrane</location>
        <topology evidence="1 16">Multi-pass membrane protein</topology>
    </subcellularLocation>
</comment>
<keyword evidence="2" id="KW-0813">Transport</keyword>
<keyword evidence="8" id="KW-0677">Repeat</keyword>
<evidence type="ECO:0000256" key="16">
    <source>
        <dbReference type="RuleBase" id="RU003808"/>
    </source>
</evidence>
<evidence type="ECO:0000256" key="5">
    <source>
        <dbReference type="ARBA" id="ARBA00022673"/>
    </source>
</evidence>
<keyword evidence="15" id="KW-0407">Ion channel</keyword>
<evidence type="ECO:0000256" key="17">
    <source>
        <dbReference type="SAM" id="Phobius"/>
    </source>
</evidence>
<dbReference type="PANTHER" id="PTHR45628:SF7">
    <property type="entry name" value="VOLTAGE-DEPENDENT CALCIUM CHANNEL TYPE A SUBUNIT ALPHA-1"/>
    <property type="match status" value="1"/>
</dbReference>
<feature type="transmembrane region" description="Helical" evidence="17">
    <location>
        <begin position="569"/>
        <end position="588"/>
    </location>
</feature>
<evidence type="ECO:0000256" key="7">
    <source>
        <dbReference type="ARBA" id="ARBA00022723"/>
    </source>
</evidence>
<evidence type="ECO:0000256" key="3">
    <source>
        <dbReference type="ARBA" id="ARBA00022553"/>
    </source>
</evidence>
<proteinExistence type="inferred from homology"/>
<feature type="transmembrane region" description="Helical" evidence="17">
    <location>
        <begin position="156"/>
        <end position="173"/>
    </location>
</feature>
<keyword evidence="14" id="KW-0325">Glycoprotein</keyword>
<feature type="transmembrane region" description="Helical" evidence="17">
    <location>
        <begin position="1140"/>
        <end position="1162"/>
    </location>
</feature>
<feature type="transmembrane region" description="Helical" evidence="17">
    <location>
        <begin position="478"/>
        <end position="499"/>
    </location>
</feature>
<feature type="domain" description="EF-hand" evidence="18">
    <location>
        <begin position="1338"/>
        <end position="1373"/>
    </location>
</feature>
<keyword evidence="11 17" id="KW-1133">Transmembrane helix</keyword>
<dbReference type="PANTHER" id="PTHR45628">
    <property type="entry name" value="VOLTAGE-DEPENDENT CALCIUM CHANNEL TYPE A SUBUNIT ALPHA-1"/>
    <property type="match status" value="1"/>
</dbReference>
<feature type="transmembrane region" description="Helical" evidence="17">
    <location>
        <begin position="1204"/>
        <end position="1226"/>
    </location>
</feature>
<evidence type="ECO:0000313" key="20">
    <source>
        <dbReference type="RefSeq" id="XP_065655776.1"/>
    </source>
</evidence>
<keyword evidence="7" id="KW-0479">Metal-binding</keyword>
<dbReference type="Pfam" id="PF08763">
    <property type="entry name" value="Ca_chan_IQ"/>
    <property type="match status" value="1"/>
</dbReference>
<name>A0ABM4C2K7_HYDVU</name>
<reference evidence="20" key="1">
    <citation type="submission" date="2025-08" db="UniProtKB">
        <authorList>
            <consortium name="RefSeq"/>
        </authorList>
    </citation>
    <scope>IDENTIFICATION</scope>
</reference>
<feature type="transmembrane region" description="Helical" evidence="17">
    <location>
        <begin position="609"/>
        <end position="631"/>
    </location>
</feature>
<evidence type="ECO:0000256" key="4">
    <source>
        <dbReference type="ARBA" id="ARBA00022568"/>
    </source>
</evidence>
<dbReference type="InterPro" id="IPR005821">
    <property type="entry name" value="Ion_trans_dom"/>
</dbReference>
<organism evidence="19 20">
    <name type="scientific">Hydra vulgaris</name>
    <name type="common">Hydra</name>
    <name type="synonym">Hydra attenuata</name>
    <dbReference type="NCBI Taxonomy" id="6087"/>
    <lineage>
        <taxon>Eukaryota</taxon>
        <taxon>Metazoa</taxon>
        <taxon>Cnidaria</taxon>
        <taxon>Hydrozoa</taxon>
        <taxon>Hydroidolina</taxon>
        <taxon>Anthoathecata</taxon>
        <taxon>Aplanulata</taxon>
        <taxon>Hydridae</taxon>
        <taxon>Hydra</taxon>
    </lineage>
</organism>
<comment type="similarity">
    <text evidence="16">Belongs to the calcium channel alpha-1 subunit (TC 1.A.1.11) family.</text>
</comment>
<dbReference type="InterPro" id="IPR027359">
    <property type="entry name" value="Volt_channel_dom_sf"/>
</dbReference>
<sequence>MASSRRSSYVTRKATIYSQDSYPTNHLFFLTPHNRFRRACVAISSSRIFESVIMIVIAGNCVIMALNAPLPNDDKSNLNIKLESLDKYLLGIYITEALLKIVSQGFILHQHSYMRTPWNILDFIVIITGILPYVGLGNSGPTKVIKAARVLRPLKIVSGVPSLQIVLSAILKSMGSLMEIFLLVGFVIIIYAIIGMSLFQGLFHQTCVFISNNTIWKDGWLCGPNNSSGRHCPDNTVCIQFWPGPNDGITSFDNIFLGCITVFQCITGEGWTDIMYAIFQVFDEKRLFMWLYFYSLNILGSHFMLNLVCGVLSGQFSKEKERAANCEEFLRIRAEKALERAAEKYAGWIDEGEYVTAKALEENFKKQEQLDDCGEVIEPPPKGLKLFLARNNVVRAKLKIFMLSNFVYWLVLVLVFLNSVSAMMQYYKEKKWITDLINITDNFFLGFFFVEMCLKFYALGPKMYFQSKFNTFDCVVVFASLINWLLSKFAATNLAASVLRQLRLMRLFKFTMHWNSLKNIIASVLASMASIISLVVLLLLFLLIFGLLGMQLFGGLMHHTDPRSNFDDFFNAVLTVFQIVTGVDWNNVMYDGINSYGGALNAKGVSVSLYFILIVCLGNFVVINVFLAIAVDNISLTADEIEDETEENLNREYHIKEVHEKYSSSGIIIEEENEKDTYSDSIENFAIEEFDYYPRYDIPAKPGENFLENLKNPARMLPKPYKPPILEVNTFFIFAPTNSIRKVAHEIISNPVFDNILLALIIINSLLLALEDMTDQEATINNILSYVDYVFTAIFTLEAVLKLINYGCVLHHGSYFRGVWNCVDMFVVTCSITSIILNMKIKNASPAIKTVVKVLRVLRVLRPLKVINKLPKLKVVFICMLFSLKNVIMVLVIILQLLLIFSIMGVQLFSGQFWYCSDPSKYTEMDCQGSFITFEKSNYNTPIEMERDWLLYVFNFENIAQALITLFTSSTGDGWYIHMQHGIDSTSDGRGPIKNNKIWVSIYFLMFVVVFSFFFINVFVGMIILTFQEQAAAESGFEFDRNTKNSLIFAMKSKPMERFMPEDVKSLQYTAWSLIESYPWEVGITSLIVINVISLLIEYNNEPLRFNNIMNTVSIVFSFMFVFEFAVKFFALGWNYFKDFWNVFDMLIVLGGILDFVFKTYFPQAPFDPSILRLFRALRLIKLLRRSHSLRILLWTFLKSFRALPYVAMLIFLLFFVYAIIGMQIFSQIAINSSEDQWQYINEDNNFRTYFSSTQILFRISTGENWPQIMMACSYGAPCDYDMATVNDNSNQCGTYLTYVYFISFIFFCCFLMLNLFVAVIMDNFSFLTEDSSILGPHHLDEFVTVWSDFDPRASGRIQYTELCELLRQMTPPLGLGRKCLKVVAYKRLVKMNMTLYKDGTVDYTGTFFALVRTALEVYTENANLKSNDLALRKMLKSEFPNISKRTLDLVIPRNPRDSKHMSIGKIFAAKLILENYRSVRRNGKRKKSAIDPVLVANET</sequence>
<feature type="transmembrane region" description="Helical" evidence="17">
    <location>
        <begin position="291"/>
        <end position="313"/>
    </location>
</feature>
<dbReference type="InterPro" id="IPR031649">
    <property type="entry name" value="GPHH_dom"/>
</dbReference>
<dbReference type="Gene3D" id="1.10.287.70">
    <property type="match status" value="4"/>
</dbReference>
<keyword evidence="19" id="KW-1185">Reference proteome</keyword>
<dbReference type="Pfam" id="PF00520">
    <property type="entry name" value="Ion_trans"/>
    <property type="match status" value="4"/>
</dbReference>
<feature type="transmembrane region" description="Helical" evidence="17">
    <location>
        <begin position="120"/>
        <end position="136"/>
    </location>
</feature>
<feature type="transmembrane region" description="Helical" evidence="17">
    <location>
        <begin position="406"/>
        <end position="427"/>
    </location>
</feature>
<dbReference type="Pfam" id="PF16905">
    <property type="entry name" value="GPHH"/>
    <property type="match status" value="1"/>
</dbReference>
<feature type="transmembrane region" description="Helical" evidence="17">
    <location>
        <begin position="439"/>
        <end position="458"/>
    </location>
</feature>
<feature type="transmembrane region" description="Helical" evidence="17">
    <location>
        <begin position="48"/>
        <end position="68"/>
    </location>
</feature>
<keyword evidence="5 16" id="KW-0107">Calcium channel</keyword>
<evidence type="ECO:0000256" key="10">
    <source>
        <dbReference type="ARBA" id="ARBA00022882"/>
    </source>
</evidence>
<dbReference type="InterPro" id="IPR050599">
    <property type="entry name" value="VDCC_alpha-1_subunit"/>
</dbReference>
<dbReference type="PROSITE" id="PS50222">
    <property type="entry name" value="EF_HAND_2"/>
    <property type="match status" value="1"/>
</dbReference>
<accession>A0ABM4C2K7</accession>
<keyword evidence="4 16" id="KW-0109">Calcium transport</keyword>
<evidence type="ECO:0000259" key="18">
    <source>
        <dbReference type="PROSITE" id="PS50222"/>
    </source>
</evidence>
<evidence type="ECO:0000256" key="6">
    <source>
        <dbReference type="ARBA" id="ARBA00022692"/>
    </source>
</evidence>
<dbReference type="RefSeq" id="XP_065655776.1">
    <property type="nucleotide sequence ID" value="XM_065799704.1"/>
</dbReference>
<feature type="transmembrane region" description="Helical" evidence="17">
    <location>
        <begin position="520"/>
        <end position="549"/>
    </location>
</feature>
<dbReference type="InterPro" id="IPR014873">
    <property type="entry name" value="VDCC_a1su_IQ"/>
</dbReference>
<keyword evidence="12" id="KW-0406">Ion transport</keyword>
<dbReference type="Gene3D" id="6.10.250.2500">
    <property type="match status" value="1"/>
</dbReference>
<evidence type="ECO:0000256" key="2">
    <source>
        <dbReference type="ARBA" id="ARBA00022448"/>
    </source>
</evidence>
<feature type="transmembrane region" description="Helical" evidence="17">
    <location>
        <begin position="818"/>
        <end position="839"/>
    </location>
</feature>
<dbReference type="InterPro" id="IPR002077">
    <property type="entry name" value="VDCCAlpha1"/>
</dbReference>
<evidence type="ECO:0000256" key="12">
    <source>
        <dbReference type="ARBA" id="ARBA00023065"/>
    </source>
</evidence>
<dbReference type="Gene3D" id="1.20.120.350">
    <property type="entry name" value="Voltage-gated potassium channels. Chain C"/>
    <property type="match status" value="4"/>
</dbReference>
<feature type="transmembrane region" description="Helical" evidence="17">
    <location>
        <begin position="875"/>
        <end position="904"/>
    </location>
</feature>
<feature type="transmembrane region" description="Helical" evidence="17">
    <location>
        <begin position="783"/>
        <end position="806"/>
    </location>
</feature>
<keyword evidence="3" id="KW-0597">Phosphoprotein</keyword>
<evidence type="ECO:0000256" key="14">
    <source>
        <dbReference type="ARBA" id="ARBA00023180"/>
    </source>
</evidence>